<dbReference type="EMBL" id="JAROCC010000006">
    <property type="protein sequence ID" value="MDN4607602.1"/>
    <property type="molecule type" value="Genomic_DNA"/>
</dbReference>
<dbReference type="Gene3D" id="3.10.28.10">
    <property type="entry name" value="Homing endonucleases"/>
    <property type="match status" value="1"/>
</dbReference>
<keyword evidence="2" id="KW-0540">Nuclease</keyword>
<proteinExistence type="predicted"/>
<gene>
    <name evidence="2" type="ORF">P5G49_08880</name>
</gene>
<protein>
    <submittedName>
        <fullName evidence="2">LAGLIDADG family homing endonuclease</fullName>
    </submittedName>
</protein>
<comment type="caution">
    <text evidence="2">The sequence shown here is derived from an EMBL/GenBank/DDBJ whole genome shotgun (WGS) entry which is preliminary data.</text>
</comment>
<keyword evidence="2" id="KW-0255">Endonuclease</keyword>
<evidence type="ECO:0000313" key="2">
    <source>
        <dbReference type="EMBL" id="MDN4607602.1"/>
    </source>
</evidence>
<dbReference type="GO" id="GO:0004519">
    <property type="term" value="F:endonuclease activity"/>
    <property type="evidence" value="ECO:0007669"/>
    <property type="project" value="UniProtKB-KW"/>
</dbReference>
<feature type="domain" description="Homing endonuclease LAGLIDADG" evidence="1">
    <location>
        <begin position="70"/>
        <end position="141"/>
    </location>
</feature>
<organism evidence="2 3">
    <name type="scientific">Sporosarcina highlanderae</name>
    <dbReference type="NCBI Taxonomy" id="3035916"/>
    <lineage>
        <taxon>Bacteria</taxon>
        <taxon>Bacillati</taxon>
        <taxon>Bacillota</taxon>
        <taxon>Bacilli</taxon>
        <taxon>Bacillales</taxon>
        <taxon>Caryophanaceae</taxon>
        <taxon>Sporosarcina</taxon>
    </lineage>
</organism>
<dbReference type="InterPro" id="IPR027434">
    <property type="entry name" value="Homing_endonucl"/>
</dbReference>
<sequence length="145" mass="16255">MARNLGMTDEKIIELYKSGLPYAQLISIIGLSVSGIKYVLKKNGIELDHTTGRPRIHKVNEDYFKVWSHEMAWVLGLIITDGTINKKVHSVYLAQKDETILRKVAILMGAEPRITAPTGTRTTPMLIINSNTIKEDLEQIGIKPN</sequence>
<dbReference type="InterPro" id="IPR004860">
    <property type="entry name" value="LAGLIDADG_dom"/>
</dbReference>
<reference evidence="2" key="1">
    <citation type="submission" date="2023-03" db="EMBL/GenBank/DDBJ databases">
        <title>MT1 and MT2 Draft Genomes of Novel Species.</title>
        <authorList>
            <person name="Venkateswaran K."/>
        </authorList>
    </citation>
    <scope>NUCLEOTIDE SEQUENCE</scope>
    <source>
        <strain evidence="2">F6_3S_P_2</strain>
    </source>
</reference>
<dbReference type="Gene3D" id="1.10.10.60">
    <property type="entry name" value="Homeodomain-like"/>
    <property type="match status" value="1"/>
</dbReference>
<name>A0ABT8JRF4_9BACL</name>
<dbReference type="RefSeq" id="WP_301243167.1">
    <property type="nucleotide sequence ID" value="NZ_JAROCC010000006.1"/>
</dbReference>
<keyword evidence="3" id="KW-1185">Reference proteome</keyword>
<dbReference type="Proteomes" id="UP001175097">
    <property type="component" value="Unassembled WGS sequence"/>
</dbReference>
<dbReference type="Pfam" id="PF14528">
    <property type="entry name" value="LAGLIDADG_3"/>
    <property type="match status" value="1"/>
</dbReference>
<accession>A0ABT8JRF4</accession>
<evidence type="ECO:0000259" key="1">
    <source>
        <dbReference type="Pfam" id="PF14528"/>
    </source>
</evidence>
<dbReference type="SUPFAM" id="SSF55608">
    <property type="entry name" value="Homing endonucleases"/>
    <property type="match status" value="1"/>
</dbReference>
<evidence type="ECO:0000313" key="3">
    <source>
        <dbReference type="Proteomes" id="UP001175097"/>
    </source>
</evidence>
<keyword evidence="2" id="KW-0378">Hydrolase</keyword>